<reference evidence="1 2" key="2">
    <citation type="submission" date="2018-11" db="EMBL/GenBank/DDBJ databases">
        <authorList>
            <consortium name="Pathogen Informatics"/>
        </authorList>
    </citation>
    <scope>NUCLEOTIDE SEQUENCE [LARGE SCALE GENOMIC DNA]</scope>
</reference>
<protein>
    <submittedName>
        <fullName evidence="3">EF-hand domain-containing protein</fullName>
    </submittedName>
</protein>
<reference evidence="3" key="1">
    <citation type="submission" date="2017-02" db="UniProtKB">
        <authorList>
            <consortium name="WormBaseParasite"/>
        </authorList>
    </citation>
    <scope>IDENTIFICATION</scope>
</reference>
<dbReference type="WBParaSite" id="ASIM_0001927401-mRNA-1">
    <property type="protein sequence ID" value="ASIM_0001927401-mRNA-1"/>
    <property type="gene ID" value="ASIM_0001927401"/>
</dbReference>
<gene>
    <name evidence="1" type="ORF">ASIM_LOCUS18668</name>
</gene>
<dbReference type="EMBL" id="UYRR01035887">
    <property type="protein sequence ID" value="VDK65771.1"/>
    <property type="molecule type" value="Genomic_DNA"/>
</dbReference>
<organism evidence="3">
    <name type="scientific">Anisakis simplex</name>
    <name type="common">Herring worm</name>
    <dbReference type="NCBI Taxonomy" id="6269"/>
    <lineage>
        <taxon>Eukaryota</taxon>
        <taxon>Metazoa</taxon>
        <taxon>Ecdysozoa</taxon>
        <taxon>Nematoda</taxon>
        <taxon>Chromadorea</taxon>
        <taxon>Rhabditida</taxon>
        <taxon>Spirurina</taxon>
        <taxon>Ascaridomorpha</taxon>
        <taxon>Ascaridoidea</taxon>
        <taxon>Anisakidae</taxon>
        <taxon>Anisakis</taxon>
        <taxon>Anisakis simplex complex</taxon>
    </lineage>
</organism>
<evidence type="ECO:0000313" key="1">
    <source>
        <dbReference type="EMBL" id="VDK65771.1"/>
    </source>
</evidence>
<evidence type="ECO:0000313" key="3">
    <source>
        <dbReference type="WBParaSite" id="ASIM_0001927401-mRNA-1"/>
    </source>
</evidence>
<name>A0A0M3KE69_ANISI</name>
<sequence length="114" mass="13428">MYVLVDGDDIGSQYENNYDQDSESSEYLTNEHYATVEDTLGNNYDLRDYYFPKVEDRDGDAKIDLLKLFQMVNSYNNSTDDTFEWDDFAQFNFTTLLRSSEEDVSFGHFFPIVF</sequence>
<proteinExistence type="predicted"/>
<accession>A0A0M3KE69</accession>
<dbReference type="AlphaFoldDB" id="A0A0M3KE69"/>
<evidence type="ECO:0000313" key="2">
    <source>
        <dbReference type="Proteomes" id="UP000267096"/>
    </source>
</evidence>
<dbReference type="Proteomes" id="UP000267096">
    <property type="component" value="Unassembled WGS sequence"/>
</dbReference>
<keyword evidence="2" id="KW-1185">Reference proteome</keyword>